<dbReference type="EMBL" id="ASPP01026014">
    <property type="protein sequence ID" value="ETO07578.1"/>
    <property type="molecule type" value="Genomic_DNA"/>
</dbReference>
<proteinExistence type="predicted"/>
<evidence type="ECO:0000313" key="1">
    <source>
        <dbReference type="EMBL" id="ETO07578.1"/>
    </source>
</evidence>
<dbReference type="AlphaFoldDB" id="X6M071"/>
<dbReference type="Proteomes" id="UP000023152">
    <property type="component" value="Unassembled WGS sequence"/>
</dbReference>
<dbReference type="SUPFAM" id="SSF56399">
    <property type="entry name" value="ADP-ribosylation"/>
    <property type="match status" value="1"/>
</dbReference>
<protein>
    <recommendedName>
        <fullName evidence="3">Mono(ADP-ribosyl)transferase</fullName>
    </recommendedName>
</protein>
<dbReference type="OrthoDB" id="9990006at2759"/>
<gene>
    <name evidence="1" type="ORF">RFI_29813</name>
</gene>
<comment type="caution">
    <text evidence="1">The sequence shown here is derived from an EMBL/GenBank/DDBJ whole genome shotgun (WGS) entry which is preliminary data.</text>
</comment>
<evidence type="ECO:0000313" key="2">
    <source>
        <dbReference type="Proteomes" id="UP000023152"/>
    </source>
</evidence>
<reference evidence="1 2" key="1">
    <citation type="journal article" date="2013" name="Curr. Biol.">
        <title>The Genome of the Foraminiferan Reticulomyxa filosa.</title>
        <authorList>
            <person name="Glockner G."/>
            <person name="Hulsmann N."/>
            <person name="Schleicher M."/>
            <person name="Noegel A.A."/>
            <person name="Eichinger L."/>
            <person name="Gallinger C."/>
            <person name="Pawlowski J."/>
            <person name="Sierra R."/>
            <person name="Euteneuer U."/>
            <person name="Pillet L."/>
            <person name="Moustafa A."/>
            <person name="Platzer M."/>
            <person name="Groth M."/>
            <person name="Szafranski K."/>
            <person name="Schliwa M."/>
        </authorList>
    </citation>
    <scope>NUCLEOTIDE SEQUENCE [LARGE SCALE GENOMIC DNA]</scope>
</reference>
<evidence type="ECO:0008006" key="3">
    <source>
        <dbReference type="Google" id="ProtNLM"/>
    </source>
</evidence>
<accession>X6M071</accession>
<organism evidence="1 2">
    <name type="scientific">Reticulomyxa filosa</name>
    <dbReference type="NCBI Taxonomy" id="46433"/>
    <lineage>
        <taxon>Eukaryota</taxon>
        <taxon>Sar</taxon>
        <taxon>Rhizaria</taxon>
        <taxon>Retaria</taxon>
        <taxon>Foraminifera</taxon>
        <taxon>Monothalamids</taxon>
        <taxon>Reticulomyxidae</taxon>
        <taxon>Reticulomyxa</taxon>
    </lineage>
</organism>
<sequence>MLFCAIWFKYQTIQSMKQKAQMDQRIKAELLYDEDDPLDLVLDETILAILNVHKYMGYPLDLDNICAILLYCARSCNVQFSFDQVKFRHYKWMWMDNLLRKAISHLSLRERREESDIVLYSGLKEVRLDIIDKKIKAGYFISHVSTSDDLQVAEFFRGGKGCILKFHPSMRRATNIESCDISWISPFKNEREILFARSFVNVNAKEQIPESAYAWNARVESENEITQMILLTWTIFDDFVKQTLQISAIWDHSIDLNLIFFGLYHIQGGIDDIVGLLSDFEQWKEQDDNENKYSKVKHRFEQKSML</sequence>
<keyword evidence="2" id="KW-1185">Reference proteome</keyword>
<name>X6M071_RETFI</name>